<feature type="region of interest" description="Disordered" evidence="1">
    <location>
        <begin position="1"/>
        <end position="35"/>
    </location>
</feature>
<protein>
    <submittedName>
        <fullName evidence="2">Uncharacterized protein</fullName>
    </submittedName>
</protein>
<accession>A0A6C0CJ41</accession>
<proteinExistence type="predicted"/>
<reference evidence="2" key="1">
    <citation type="journal article" date="2020" name="Nature">
        <title>Giant virus diversity and host interactions through global metagenomics.</title>
        <authorList>
            <person name="Schulz F."/>
            <person name="Roux S."/>
            <person name="Paez-Espino D."/>
            <person name="Jungbluth S."/>
            <person name="Walsh D.A."/>
            <person name="Denef V.J."/>
            <person name="McMahon K.D."/>
            <person name="Konstantinidis K.T."/>
            <person name="Eloe-Fadrosh E.A."/>
            <person name="Kyrpides N.C."/>
            <person name="Woyke T."/>
        </authorList>
    </citation>
    <scope>NUCLEOTIDE SEQUENCE</scope>
    <source>
        <strain evidence="2">GVMAG-M-3300021120-1</strain>
    </source>
</reference>
<feature type="compositionally biased region" description="Basic residues" evidence="1">
    <location>
        <begin position="80"/>
        <end position="100"/>
    </location>
</feature>
<name>A0A6C0CJ41_9ZZZZ</name>
<dbReference type="AlphaFoldDB" id="A0A6C0CJ41"/>
<organism evidence="2">
    <name type="scientific">viral metagenome</name>
    <dbReference type="NCBI Taxonomy" id="1070528"/>
    <lineage>
        <taxon>unclassified sequences</taxon>
        <taxon>metagenomes</taxon>
        <taxon>organismal metagenomes</taxon>
    </lineage>
</organism>
<feature type="compositionally biased region" description="Low complexity" evidence="1">
    <location>
        <begin position="60"/>
        <end position="71"/>
    </location>
</feature>
<sequence length="100" mass="10612">MEGYSNAGPLNGTAANAAPVAASTGGRRRSNKKLRLVKKRTVRKMLKKMGLKMRGGDGATGATDEAEAPGTGVAGTEGGRRRRKSGRKSRRHSRKFLGVF</sequence>
<evidence type="ECO:0000256" key="1">
    <source>
        <dbReference type="SAM" id="MobiDB-lite"/>
    </source>
</evidence>
<feature type="region of interest" description="Disordered" evidence="1">
    <location>
        <begin position="50"/>
        <end position="100"/>
    </location>
</feature>
<evidence type="ECO:0000313" key="2">
    <source>
        <dbReference type="EMBL" id="QHT03684.1"/>
    </source>
</evidence>
<feature type="compositionally biased region" description="Basic residues" evidence="1">
    <location>
        <begin position="26"/>
        <end position="35"/>
    </location>
</feature>
<dbReference type="EMBL" id="MN739416">
    <property type="protein sequence ID" value="QHT03684.1"/>
    <property type="molecule type" value="Genomic_DNA"/>
</dbReference>